<feature type="transmembrane region" description="Helical" evidence="1">
    <location>
        <begin position="111"/>
        <end position="137"/>
    </location>
</feature>
<evidence type="ECO:0000313" key="2">
    <source>
        <dbReference type="EMBL" id="BFP56955.1"/>
    </source>
</evidence>
<reference evidence="2" key="1">
    <citation type="submission" date="2024-07" db="EMBL/GenBank/DDBJ databases">
        <title>Complete genome sequences of cellulolytic bacteria, Kitasatospora sp. CMC57 and Streptomyces sp. CMC78, isolated from Japanese agricultural soil.</title>
        <authorList>
            <person name="Hashimoto T."/>
            <person name="Ito M."/>
            <person name="Iwamoto M."/>
            <person name="Fukahori D."/>
            <person name="Shoda T."/>
            <person name="Sakoda M."/>
            <person name="Morohoshi T."/>
            <person name="Mitsuboshi M."/>
            <person name="Nishizawa T."/>
        </authorList>
    </citation>
    <scope>NUCLEOTIDE SEQUENCE</scope>
    <source>
        <strain evidence="2">CMC78</strain>
    </source>
</reference>
<dbReference type="PANTHER" id="PTHR36832:SF1">
    <property type="entry name" value="SLR1174 PROTEIN"/>
    <property type="match status" value="1"/>
</dbReference>
<accession>A0AB33KWC0</accession>
<dbReference type="AlphaFoldDB" id="A0AB33KWC0"/>
<dbReference type="EMBL" id="AP035884">
    <property type="protein sequence ID" value="BFP56955.1"/>
    <property type="molecule type" value="Genomic_DNA"/>
</dbReference>
<keyword evidence="1" id="KW-1133">Transmembrane helix</keyword>
<keyword evidence="1" id="KW-0812">Transmembrane</keyword>
<proteinExistence type="predicted"/>
<evidence type="ECO:0000256" key="1">
    <source>
        <dbReference type="SAM" id="Phobius"/>
    </source>
</evidence>
<dbReference type="RefSeq" id="WP_319598248.1">
    <property type="nucleotide sequence ID" value="NZ_AP035884.1"/>
</dbReference>
<protein>
    <submittedName>
        <fullName evidence="2">ABC-2 family transporter protein</fullName>
    </submittedName>
</protein>
<feature type="transmembrane region" description="Helical" evidence="1">
    <location>
        <begin position="27"/>
        <end position="45"/>
    </location>
</feature>
<feature type="transmembrane region" description="Helical" evidence="1">
    <location>
        <begin position="57"/>
        <end position="78"/>
    </location>
</feature>
<dbReference type="PANTHER" id="PTHR36832">
    <property type="entry name" value="SLR1174 PROTEIN-RELATED"/>
    <property type="match status" value="1"/>
</dbReference>
<name>A0AB33KWC0_9ACTN</name>
<dbReference type="KEGG" id="stcm:SCMC78_67620"/>
<sequence>MTSGTLRRYVPFATSSLQASMQYRADLLVSLLTTSVSTAVVVFLWRAVIGQHPDGALGGFSVAGITTYLLAAQLLTLMHNSKAGEDTSQEIVGGDIAVSLVRPVSYPVSRVFMALPTALTNLVLVGLPLVAIFALLFPMSAPSPLGLALFVLAAVPSVVIAFSVQLLVGMSALITTNTWGVGMVVNSLIVFLSGALVPLDLLPRPIQAIASFLPFQSMVYGPVQLLLERYDGFGEAAQIMLRQGVWAVVMVLVGALVWRTALRRIEVLGG</sequence>
<feature type="transmembrane region" description="Helical" evidence="1">
    <location>
        <begin position="149"/>
        <end position="173"/>
    </location>
</feature>
<gene>
    <name evidence="2" type="ORF">SCMC78_67620</name>
</gene>
<feature type="transmembrane region" description="Helical" evidence="1">
    <location>
        <begin position="239"/>
        <end position="258"/>
    </location>
</feature>
<keyword evidence="1" id="KW-0472">Membrane</keyword>
<feature type="transmembrane region" description="Helical" evidence="1">
    <location>
        <begin position="179"/>
        <end position="199"/>
    </location>
</feature>
<dbReference type="InterPro" id="IPR010390">
    <property type="entry name" value="ABC-2_transporter-like"/>
</dbReference>
<dbReference type="Pfam" id="PF06182">
    <property type="entry name" value="ABC2_membrane_6"/>
    <property type="match status" value="1"/>
</dbReference>
<organism evidence="2">
    <name type="scientific">Streptomyces sp. CMC78</name>
    <dbReference type="NCBI Taxonomy" id="3231512"/>
    <lineage>
        <taxon>Bacteria</taxon>
        <taxon>Bacillati</taxon>
        <taxon>Actinomycetota</taxon>
        <taxon>Actinomycetes</taxon>
        <taxon>Kitasatosporales</taxon>
        <taxon>Streptomycetaceae</taxon>
        <taxon>Streptomyces</taxon>
    </lineage>
</organism>